<dbReference type="Proteomes" id="UP001139701">
    <property type="component" value="Unassembled WGS sequence"/>
</dbReference>
<organism evidence="2 3">
    <name type="scientific">Acinetobacter sedimenti</name>
    <dbReference type="NCBI Taxonomy" id="2919922"/>
    <lineage>
        <taxon>Bacteria</taxon>
        <taxon>Pseudomonadati</taxon>
        <taxon>Pseudomonadota</taxon>
        <taxon>Gammaproteobacteria</taxon>
        <taxon>Moraxellales</taxon>
        <taxon>Moraxellaceae</taxon>
        <taxon>Acinetobacter</taxon>
    </lineage>
</organism>
<evidence type="ECO:0000259" key="1">
    <source>
        <dbReference type="Pfam" id="PF01206"/>
    </source>
</evidence>
<dbReference type="Pfam" id="PF01206">
    <property type="entry name" value="TusA"/>
    <property type="match status" value="1"/>
</dbReference>
<accession>A0A9X1WXP9</accession>
<evidence type="ECO:0000313" key="3">
    <source>
        <dbReference type="Proteomes" id="UP001139701"/>
    </source>
</evidence>
<comment type="caution">
    <text evidence="2">The sequence shown here is derived from an EMBL/GenBank/DDBJ whole genome shotgun (WGS) entry which is preliminary data.</text>
</comment>
<feature type="domain" description="UPF0033" evidence="1">
    <location>
        <begin position="18"/>
        <end position="97"/>
    </location>
</feature>
<proteinExistence type="predicted"/>
<name>A0A9X1WXP9_9GAMM</name>
<evidence type="ECO:0000313" key="2">
    <source>
        <dbReference type="EMBL" id="MCJ8146428.1"/>
    </source>
</evidence>
<protein>
    <submittedName>
        <fullName evidence="2">Sulfurtransferase TusA family protein</fullName>
    </submittedName>
</protein>
<dbReference type="SUPFAM" id="SSF64307">
    <property type="entry name" value="SirA-like"/>
    <property type="match status" value="1"/>
</dbReference>
<gene>
    <name evidence="2" type="ORF">MKI79_05870</name>
</gene>
<dbReference type="EMBL" id="JAKUML010000007">
    <property type="protein sequence ID" value="MCJ8146428.1"/>
    <property type="molecule type" value="Genomic_DNA"/>
</dbReference>
<dbReference type="Gene3D" id="3.30.110.40">
    <property type="entry name" value="TusA-like domain"/>
    <property type="match status" value="1"/>
</dbReference>
<dbReference type="InterPro" id="IPR001455">
    <property type="entry name" value="TusA-like"/>
</dbReference>
<keyword evidence="3" id="KW-1185">Reference proteome</keyword>
<sequence length="97" mass="11186">MNMETDTGQNALNLTPDYTVDARNQPCPMPILMLKRLLKTIDKNLSSSENSNSKIMILIKATDPNSQQDLAHFCQIQQLKIVQQMIVDDEFHYYIEK</sequence>
<reference evidence="2" key="1">
    <citation type="submission" date="2022-02" db="EMBL/GenBank/DDBJ databases">
        <title>Acinetobacter A3.8 sp. nov., isolated from Sediment (Zhairuo Island).</title>
        <authorList>
            <person name="Zheng K."/>
        </authorList>
    </citation>
    <scope>NUCLEOTIDE SEQUENCE</scope>
    <source>
        <strain evidence="2">A3.8</strain>
    </source>
</reference>
<dbReference type="AlphaFoldDB" id="A0A9X1WXP9"/>
<dbReference type="CDD" id="cd00291">
    <property type="entry name" value="SirA_YedF_YeeD"/>
    <property type="match status" value="1"/>
</dbReference>
<dbReference type="InterPro" id="IPR036868">
    <property type="entry name" value="TusA-like_sf"/>
</dbReference>
<dbReference type="RefSeq" id="WP_241571119.1">
    <property type="nucleotide sequence ID" value="NZ_JAKUML010000007.1"/>
</dbReference>